<organism evidence="1 2">
    <name type="scientific">Flavobacterium piscis</name>
    <dbReference type="NCBI Taxonomy" id="1114874"/>
    <lineage>
        <taxon>Bacteria</taxon>
        <taxon>Pseudomonadati</taxon>
        <taxon>Bacteroidota</taxon>
        <taxon>Flavobacteriia</taxon>
        <taxon>Flavobacteriales</taxon>
        <taxon>Flavobacteriaceae</taxon>
        <taxon>Flavobacterium</taxon>
    </lineage>
</organism>
<protein>
    <recommendedName>
        <fullName evidence="3">DUF2946 domain-containing protein</fullName>
    </recommendedName>
</protein>
<accession>A0ABX2XHW5</accession>
<dbReference type="Proteomes" id="UP000093343">
    <property type="component" value="Unassembled WGS sequence"/>
</dbReference>
<comment type="caution">
    <text evidence="1">The sequence shown here is derived from an EMBL/GenBank/DDBJ whole genome shotgun (WGS) entry which is preliminary data.</text>
</comment>
<evidence type="ECO:0008006" key="3">
    <source>
        <dbReference type="Google" id="ProtNLM"/>
    </source>
</evidence>
<proteinExistence type="predicted"/>
<dbReference type="RefSeq" id="WP_065449759.1">
    <property type="nucleotide sequence ID" value="NZ_MUHC01000044.1"/>
</dbReference>
<name>A0ABX2XHW5_9FLAO</name>
<evidence type="ECO:0000313" key="1">
    <source>
        <dbReference type="EMBL" id="OCB73435.1"/>
    </source>
</evidence>
<reference evidence="2" key="1">
    <citation type="submission" date="2016-03" db="EMBL/GenBank/DDBJ databases">
        <title>Draft genome sequence of Paenibacillus glacialis DSM 22343.</title>
        <authorList>
            <person name="Shin S.-K."/>
            <person name="Yi H."/>
        </authorList>
    </citation>
    <scope>NUCLEOTIDE SEQUENCE [LARGE SCALE GENOMIC DNA]</scope>
    <source>
        <strain evidence="2">CCUG 60099</strain>
    </source>
</reference>
<gene>
    <name evidence="1" type="ORF">FLP_12095</name>
</gene>
<dbReference type="EMBL" id="LVEN01000027">
    <property type="protein sequence ID" value="OCB73435.1"/>
    <property type="molecule type" value="Genomic_DNA"/>
</dbReference>
<sequence length="116" mass="13639">MKKNFKILNLFMPLIVVFAILFPAIHSYEHIQSHNVAHKCIQHQHHTAKTEFKIQDHSNEECAICHFKFSPVTTFEFVTFQFYKNSTIIHFTCFYSKSFSAFFKGSLFSLRAPPTF</sequence>
<evidence type="ECO:0000313" key="2">
    <source>
        <dbReference type="Proteomes" id="UP000093343"/>
    </source>
</evidence>
<keyword evidence="2" id="KW-1185">Reference proteome</keyword>